<evidence type="ECO:0000313" key="2">
    <source>
        <dbReference type="EnsemblPlants" id="TuG1812G0500000319.01.T04.cds307902"/>
    </source>
</evidence>
<accession>A0A8R7UEP2</accession>
<sequence>TTWSFQVALFIIHSLINSASKHTVLRPRTWVSEARDVETTCAKPCSKGH</sequence>
<feature type="chain" id="PRO_5035760993" evidence="1">
    <location>
        <begin position="22"/>
        <end position="49"/>
    </location>
</feature>
<evidence type="ECO:0000256" key="1">
    <source>
        <dbReference type="SAM" id="SignalP"/>
    </source>
</evidence>
<dbReference type="Gramene" id="TuG1812G0500000319.01.T04">
    <property type="protein sequence ID" value="TuG1812G0500000319.01.T04.cds307902"/>
    <property type="gene ID" value="TuG1812G0500000319.01"/>
</dbReference>
<keyword evidence="1" id="KW-0732">Signal</keyword>
<reference evidence="3" key="1">
    <citation type="journal article" date="2013" name="Nature">
        <title>Draft genome of the wheat A-genome progenitor Triticum urartu.</title>
        <authorList>
            <person name="Ling H.Q."/>
            <person name="Zhao S."/>
            <person name="Liu D."/>
            <person name="Wang J."/>
            <person name="Sun H."/>
            <person name="Zhang C."/>
            <person name="Fan H."/>
            <person name="Li D."/>
            <person name="Dong L."/>
            <person name="Tao Y."/>
            <person name="Gao C."/>
            <person name="Wu H."/>
            <person name="Li Y."/>
            <person name="Cui Y."/>
            <person name="Guo X."/>
            <person name="Zheng S."/>
            <person name="Wang B."/>
            <person name="Yu K."/>
            <person name="Liang Q."/>
            <person name="Yang W."/>
            <person name="Lou X."/>
            <person name="Chen J."/>
            <person name="Feng M."/>
            <person name="Jian J."/>
            <person name="Zhang X."/>
            <person name="Luo G."/>
            <person name="Jiang Y."/>
            <person name="Liu J."/>
            <person name="Wang Z."/>
            <person name="Sha Y."/>
            <person name="Zhang B."/>
            <person name="Wu H."/>
            <person name="Tang D."/>
            <person name="Shen Q."/>
            <person name="Xue P."/>
            <person name="Zou S."/>
            <person name="Wang X."/>
            <person name="Liu X."/>
            <person name="Wang F."/>
            <person name="Yang Y."/>
            <person name="An X."/>
            <person name="Dong Z."/>
            <person name="Zhang K."/>
            <person name="Zhang X."/>
            <person name="Luo M.C."/>
            <person name="Dvorak J."/>
            <person name="Tong Y."/>
            <person name="Wang J."/>
            <person name="Yang H."/>
            <person name="Li Z."/>
            <person name="Wang D."/>
            <person name="Zhang A."/>
            <person name="Wang J."/>
        </authorList>
    </citation>
    <scope>NUCLEOTIDE SEQUENCE</scope>
    <source>
        <strain evidence="3">cv. G1812</strain>
    </source>
</reference>
<feature type="signal peptide" evidence="1">
    <location>
        <begin position="1"/>
        <end position="21"/>
    </location>
</feature>
<dbReference type="EnsemblPlants" id="TuG1812G0500000319.01.T04">
    <property type="protein sequence ID" value="TuG1812G0500000319.01.T04.cds307902"/>
    <property type="gene ID" value="TuG1812G0500000319.01"/>
</dbReference>
<protein>
    <submittedName>
        <fullName evidence="2">Uncharacterized protein</fullName>
    </submittedName>
</protein>
<evidence type="ECO:0000313" key="3">
    <source>
        <dbReference type="Proteomes" id="UP000015106"/>
    </source>
</evidence>
<proteinExistence type="predicted"/>
<reference evidence="2" key="2">
    <citation type="submission" date="2018-03" db="EMBL/GenBank/DDBJ databases">
        <title>The Triticum urartu genome reveals the dynamic nature of wheat genome evolution.</title>
        <authorList>
            <person name="Ling H."/>
            <person name="Ma B."/>
            <person name="Shi X."/>
            <person name="Liu H."/>
            <person name="Dong L."/>
            <person name="Sun H."/>
            <person name="Cao Y."/>
            <person name="Gao Q."/>
            <person name="Zheng S."/>
            <person name="Li Y."/>
            <person name="Yu Y."/>
            <person name="Du H."/>
            <person name="Qi M."/>
            <person name="Li Y."/>
            <person name="Yu H."/>
            <person name="Cui Y."/>
            <person name="Wang N."/>
            <person name="Chen C."/>
            <person name="Wu H."/>
            <person name="Zhao Y."/>
            <person name="Zhang J."/>
            <person name="Li Y."/>
            <person name="Zhou W."/>
            <person name="Zhang B."/>
            <person name="Hu W."/>
            <person name="Eijk M."/>
            <person name="Tang J."/>
            <person name="Witsenboer H."/>
            <person name="Zhao S."/>
            <person name="Li Z."/>
            <person name="Zhang A."/>
            <person name="Wang D."/>
            <person name="Liang C."/>
        </authorList>
    </citation>
    <scope>NUCLEOTIDE SEQUENCE [LARGE SCALE GENOMIC DNA]</scope>
    <source>
        <strain evidence="2">cv. G1812</strain>
    </source>
</reference>
<dbReference type="AlphaFoldDB" id="A0A8R7UEP2"/>
<reference evidence="2" key="3">
    <citation type="submission" date="2022-06" db="UniProtKB">
        <authorList>
            <consortium name="EnsemblPlants"/>
        </authorList>
    </citation>
    <scope>IDENTIFICATION</scope>
</reference>
<dbReference type="Proteomes" id="UP000015106">
    <property type="component" value="Chromosome 5"/>
</dbReference>
<gene>
    <name evidence="2" type="primary">LOC125507372</name>
</gene>
<organism evidence="2 3">
    <name type="scientific">Triticum urartu</name>
    <name type="common">Red wild einkorn</name>
    <name type="synonym">Crithodium urartu</name>
    <dbReference type="NCBI Taxonomy" id="4572"/>
    <lineage>
        <taxon>Eukaryota</taxon>
        <taxon>Viridiplantae</taxon>
        <taxon>Streptophyta</taxon>
        <taxon>Embryophyta</taxon>
        <taxon>Tracheophyta</taxon>
        <taxon>Spermatophyta</taxon>
        <taxon>Magnoliopsida</taxon>
        <taxon>Liliopsida</taxon>
        <taxon>Poales</taxon>
        <taxon>Poaceae</taxon>
        <taxon>BOP clade</taxon>
        <taxon>Pooideae</taxon>
        <taxon>Triticodae</taxon>
        <taxon>Triticeae</taxon>
        <taxon>Triticinae</taxon>
        <taxon>Triticum</taxon>
    </lineage>
</organism>
<name>A0A8R7UEP2_TRIUA</name>
<keyword evidence="3" id="KW-1185">Reference proteome</keyword>